<dbReference type="RefSeq" id="WP_133185133.1">
    <property type="nucleotide sequence ID" value="NZ_SMOD01000018.1"/>
</dbReference>
<evidence type="ECO:0000256" key="2">
    <source>
        <dbReference type="ARBA" id="ARBA00023004"/>
    </source>
</evidence>
<gene>
    <name evidence="4" type="ORF">E1N52_23560</name>
</gene>
<dbReference type="InterPro" id="IPR010376">
    <property type="entry name" value="GBBH-like_N"/>
</dbReference>
<dbReference type="Proteomes" id="UP000295606">
    <property type="component" value="Unassembled WGS sequence"/>
</dbReference>
<dbReference type="PANTHER" id="PTHR35303:SF8">
    <property type="entry name" value="GAMMA-BUTYROBETAINE HYDROXYLASE-LIKE N-TERMINAL DOMAIN-CONTAINING PROTEIN"/>
    <property type="match status" value="1"/>
</dbReference>
<dbReference type="Gene3D" id="3.30.2020.30">
    <property type="match status" value="1"/>
</dbReference>
<comment type="caution">
    <text evidence="4">The sequence shown here is derived from an EMBL/GenBank/DDBJ whole genome shotgun (WGS) entry which is preliminary data.</text>
</comment>
<keyword evidence="1" id="KW-0479">Metal-binding</keyword>
<evidence type="ECO:0000256" key="1">
    <source>
        <dbReference type="ARBA" id="ARBA00022723"/>
    </source>
</evidence>
<accession>A0A4R5LC14</accession>
<proteinExistence type="predicted"/>
<evidence type="ECO:0000313" key="4">
    <source>
        <dbReference type="EMBL" id="TDG05893.1"/>
    </source>
</evidence>
<dbReference type="GO" id="GO:0046872">
    <property type="term" value="F:metal ion binding"/>
    <property type="evidence" value="ECO:0007669"/>
    <property type="project" value="UniProtKB-KW"/>
</dbReference>
<dbReference type="OrthoDB" id="9794178at2"/>
<organism evidence="4 5">
    <name type="scientific">Paraburkholderia guartelaensis</name>
    <dbReference type="NCBI Taxonomy" id="2546446"/>
    <lineage>
        <taxon>Bacteria</taxon>
        <taxon>Pseudomonadati</taxon>
        <taxon>Pseudomonadota</taxon>
        <taxon>Betaproteobacteria</taxon>
        <taxon>Burkholderiales</taxon>
        <taxon>Burkholderiaceae</taxon>
        <taxon>Paraburkholderia</taxon>
    </lineage>
</organism>
<feature type="domain" description="Gamma-butyrobetaine hydroxylase-like N-terminal" evidence="3">
    <location>
        <begin position="8"/>
        <end position="88"/>
    </location>
</feature>
<sequence>MKTPLEVRNDAATRALMLCWPAGETQRVDHARLRAACPCAACRRVRLDGAASEAVADVTLIAIEPMGYGVQLAFSDGHARGIYPWPYLEQLGRDEAR</sequence>
<dbReference type="PANTHER" id="PTHR35303">
    <property type="entry name" value="OS02G0197800 PROTEIN"/>
    <property type="match status" value="1"/>
</dbReference>
<dbReference type="EMBL" id="SMOD01000018">
    <property type="protein sequence ID" value="TDG05893.1"/>
    <property type="molecule type" value="Genomic_DNA"/>
</dbReference>
<dbReference type="AlphaFoldDB" id="A0A4R5LC14"/>
<dbReference type="Pfam" id="PF06155">
    <property type="entry name" value="GBBH-like_N"/>
    <property type="match status" value="1"/>
</dbReference>
<name>A0A4R5LC14_9BURK</name>
<protein>
    <submittedName>
        <fullName evidence="4">DUF971 domain-containing protein</fullName>
    </submittedName>
</protein>
<evidence type="ECO:0000313" key="5">
    <source>
        <dbReference type="Proteomes" id="UP000295606"/>
    </source>
</evidence>
<dbReference type="InterPro" id="IPR038492">
    <property type="entry name" value="GBBH-like_N_sf"/>
</dbReference>
<evidence type="ECO:0000259" key="3">
    <source>
        <dbReference type="Pfam" id="PF06155"/>
    </source>
</evidence>
<keyword evidence="2" id="KW-0408">Iron</keyword>
<reference evidence="4 5" key="1">
    <citation type="submission" date="2019-03" db="EMBL/GenBank/DDBJ databases">
        <title>Paraburkholderia sp. isolated from native Mimosa gymnas in Guartela State Park, Brazil.</title>
        <authorList>
            <person name="Paulitsch F."/>
            <person name="Hungria M."/>
            <person name="Delamuta J.R.M."/>
            <person name="Ribeiro R.A."/>
            <person name="Dall'Agnol R."/>
            <person name="Silva J.S.B."/>
        </authorList>
    </citation>
    <scope>NUCLEOTIDE SEQUENCE [LARGE SCALE GENOMIC DNA]</scope>
    <source>
        <strain evidence="4 5">CNPSo 3008</strain>
    </source>
</reference>